<dbReference type="InterPro" id="IPR001680">
    <property type="entry name" value="WD40_rpt"/>
</dbReference>
<dbReference type="PANTHER" id="PTHR19918:SF34">
    <property type="entry name" value="FIZZY-RELATED PROTEIN HOMOLOG"/>
    <property type="match status" value="1"/>
</dbReference>
<dbReference type="InterPro" id="IPR015943">
    <property type="entry name" value="WD40/YVTN_repeat-like_dom_sf"/>
</dbReference>
<dbReference type="Pfam" id="PF24807">
    <property type="entry name" value="WD40_CDC20-Fz"/>
    <property type="match status" value="1"/>
</dbReference>
<dbReference type="PROSITE" id="PS50082">
    <property type="entry name" value="WD_REPEATS_2"/>
    <property type="match status" value="3"/>
</dbReference>
<evidence type="ECO:0000259" key="6">
    <source>
        <dbReference type="Pfam" id="PF24807"/>
    </source>
</evidence>
<comment type="caution">
    <text evidence="7">The sequence shown here is derived from an EMBL/GenBank/DDBJ whole genome shotgun (WGS) entry which is preliminary data.</text>
</comment>
<feature type="repeat" description="WD" evidence="4">
    <location>
        <begin position="353"/>
        <end position="385"/>
    </location>
</feature>
<dbReference type="PANTHER" id="PTHR19918">
    <property type="entry name" value="CELL DIVISION CYCLE 20 CDC20 FIZZY -RELATED"/>
    <property type="match status" value="1"/>
</dbReference>
<dbReference type="InterPro" id="IPR036322">
    <property type="entry name" value="WD40_repeat_dom_sf"/>
</dbReference>
<dbReference type="PROSITE" id="PS00678">
    <property type="entry name" value="WD_REPEATS_1"/>
    <property type="match status" value="1"/>
</dbReference>
<sequence length="531" mass="58550">MDQDYESRLLRQINIQNDNSGSPVRVTEVMRSLTPTNSPLSSPSKHGDRFIPSRAGANWSVNFHRINENEKSQNQNRKTKDGTSDNSKGDVGPRVSDRSDGVLTPASSRLSLCAADGLAYSALLKNELLGAGIEKVQDPQTEDRRLQPSTPEKRRLFSYSLSAKRSLPDDGNSVSPYSLSPVSSNSQKLLRSPRKPTRKISKIPFKVLDAPELQDDFYLNLVDWSSLNVLSVGLGTCVYLWSACTSQVCVYLINAGVCLVAQVTRLCDLSVEGDSVTSVGWSERGNLVAVGTHKGLVQIWDAAAGKKLSVLEGHTARVGALAWNVDQLSSGSRDRLILQRDIRAPPLQSERRLQGHRQEVCGLKWSTDHQLLASGGNDNKLLVWNHSSVLPMQQYTEHLAAVKAIAWSPHQHGLLASGGGTADRCIRFWNTLTGQPLQCTDTGSQVCNLAWSKHTNELVSTHGYSQNQILVWKYPSLTQVAKLTGHSYRVLYLAMSPDGEAIVTGAGDETLRFWNVFSKMRSTKVKRRIKH</sequence>
<dbReference type="Proteomes" id="UP000830375">
    <property type="component" value="Unassembled WGS sequence"/>
</dbReference>
<keyword evidence="3" id="KW-0677">Repeat</keyword>
<keyword evidence="8" id="KW-1185">Reference proteome</keyword>
<evidence type="ECO:0000313" key="7">
    <source>
        <dbReference type="EMBL" id="KAI2668050.1"/>
    </source>
</evidence>
<dbReference type="SUPFAM" id="SSF50978">
    <property type="entry name" value="WD40 repeat-like"/>
    <property type="match status" value="1"/>
</dbReference>
<gene>
    <name evidence="7" type="ORF">H4Q32_004687</name>
</gene>
<feature type="region of interest" description="Disordered" evidence="5">
    <location>
        <begin position="67"/>
        <end position="104"/>
    </location>
</feature>
<evidence type="ECO:0000256" key="3">
    <source>
        <dbReference type="ARBA" id="ARBA00022737"/>
    </source>
</evidence>
<dbReference type="Gene3D" id="2.130.10.10">
    <property type="entry name" value="YVTN repeat-like/Quinoprotein amine dehydrogenase"/>
    <property type="match status" value="1"/>
</dbReference>
<dbReference type="InterPro" id="IPR056150">
    <property type="entry name" value="WD40_CDC20-Fz"/>
</dbReference>
<reference evidence="7 8" key="1">
    <citation type="submission" date="2022-01" db="EMBL/GenBank/DDBJ databases">
        <title>A high-quality chromosome-level genome assembly of rohu carp, Labeo rohita.</title>
        <authorList>
            <person name="Arick M.A. II"/>
            <person name="Hsu C.-Y."/>
            <person name="Magbanua Z."/>
            <person name="Pechanova O."/>
            <person name="Grover C."/>
            <person name="Miller E."/>
            <person name="Thrash A."/>
            <person name="Ezzel L."/>
            <person name="Alam S."/>
            <person name="Benzie J."/>
            <person name="Hamilton M."/>
            <person name="Karsi A."/>
            <person name="Lawrence M.L."/>
            <person name="Peterson D.G."/>
        </authorList>
    </citation>
    <scope>NUCLEOTIDE SEQUENCE [LARGE SCALE GENOMIC DNA]</scope>
    <source>
        <strain evidence="8">BAU-BD-2019</strain>
        <tissue evidence="7">Blood</tissue>
    </source>
</reference>
<name>A0ABQ8MYZ9_LABRO</name>
<evidence type="ECO:0000313" key="8">
    <source>
        <dbReference type="Proteomes" id="UP000830375"/>
    </source>
</evidence>
<evidence type="ECO:0000256" key="4">
    <source>
        <dbReference type="PROSITE-ProRule" id="PRU00221"/>
    </source>
</evidence>
<accession>A0ABQ8MYZ9</accession>
<evidence type="ECO:0000256" key="2">
    <source>
        <dbReference type="ARBA" id="ARBA00022574"/>
    </source>
</evidence>
<feature type="domain" description="CDC20/Fizzy WD40" evidence="6">
    <location>
        <begin position="208"/>
        <end position="514"/>
    </location>
</feature>
<feature type="repeat" description="WD" evidence="4">
    <location>
        <begin position="483"/>
        <end position="516"/>
    </location>
</feature>
<evidence type="ECO:0000256" key="1">
    <source>
        <dbReference type="ARBA" id="ARBA00006445"/>
    </source>
</evidence>
<feature type="repeat" description="WD" evidence="4">
    <location>
        <begin position="269"/>
        <end position="310"/>
    </location>
</feature>
<dbReference type="InterPro" id="IPR033010">
    <property type="entry name" value="Cdc20/Fizzy"/>
</dbReference>
<evidence type="ECO:0000256" key="5">
    <source>
        <dbReference type="SAM" id="MobiDB-lite"/>
    </source>
</evidence>
<keyword evidence="2 4" id="KW-0853">WD repeat</keyword>
<dbReference type="EMBL" id="JACTAM010000002">
    <property type="protein sequence ID" value="KAI2668050.1"/>
    <property type="molecule type" value="Genomic_DNA"/>
</dbReference>
<proteinExistence type="inferred from homology"/>
<feature type="region of interest" description="Disordered" evidence="5">
    <location>
        <begin position="33"/>
        <end position="53"/>
    </location>
</feature>
<feature type="region of interest" description="Disordered" evidence="5">
    <location>
        <begin position="164"/>
        <end position="195"/>
    </location>
</feature>
<organism evidence="7 8">
    <name type="scientific">Labeo rohita</name>
    <name type="common">Indian major carp</name>
    <name type="synonym">Cyprinus rohita</name>
    <dbReference type="NCBI Taxonomy" id="84645"/>
    <lineage>
        <taxon>Eukaryota</taxon>
        <taxon>Metazoa</taxon>
        <taxon>Chordata</taxon>
        <taxon>Craniata</taxon>
        <taxon>Vertebrata</taxon>
        <taxon>Euteleostomi</taxon>
        <taxon>Actinopterygii</taxon>
        <taxon>Neopterygii</taxon>
        <taxon>Teleostei</taxon>
        <taxon>Ostariophysi</taxon>
        <taxon>Cypriniformes</taxon>
        <taxon>Cyprinidae</taxon>
        <taxon>Labeoninae</taxon>
        <taxon>Labeonini</taxon>
        <taxon>Labeo</taxon>
    </lineage>
</organism>
<dbReference type="SMART" id="SM00320">
    <property type="entry name" value="WD40"/>
    <property type="match status" value="6"/>
</dbReference>
<feature type="compositionally biased region" description="Low complexity" evidence="5">
    <location>
        <begin position="172"/>
        <end position="186"/>
    </location>
</feature>
<protein>
    <recommendedName>
        <fullName evidence="6">CDC20/Fizzy WD40 domain-containing protein</fullName>
    </recommendedName>
</protein>
<dbReference type="PROSITE" id="PS50294">
    <property type="entry name" value="WD_REPEATS_REGION"/>
    <property type="match status" value="2"/>
</dbReference>
<comment type="similarity">
    <text evidence="1">Belongs to the WD repeat CDC20/Fizzy family.</text>
</comment>
<feature type="compositionally biased region" description="Low complexity" evidence="5">
    <location>
        <begin position="33"/>
        <end position="44"/>
    </location>
</feature>
<dbReference type="InterPro" id="IPR019775">
    <property type="entry name" value="WD40_repeat_CS"/>
</dbReference>